<dbReference type="EMBL" id="CP060783">
    <property type="protein sequence ID" value="QNP49431.1"/>
    <property type="molecule type" value="Genomic_DNA"/>
</dbReference>
<keyword evidence="3" id="KW-0238">DNA-binding</keyword>
<dbReference type="CDD" id="cd08432">
    <property type="entry name" value="PBP2_GcdR_TrpI_HvrB_AmpR_like"/>
    <property type="match status" value="1"/>
</dbReference>
<dbReference type="KEGG" id="daer:H9K75_05205"/>
<dbReference type="InterPro" id="IPR000847">
    <property type="entry name" value="LysR_HTH_N"/>
</dbReference>
<dbReference type="PRINTS" id="PR00039">
    <property type="entry name" value="HTHLYSR"/>
</dbReference>
<gene>
    <name evidence="6" type="ORF">H9K75_05205</name>
</gene>
<evidence type="ECO:0000313" key="6">
    <source>
        <dbReference type="EMBL" id="QNP49431.1"/>
    </source>
</evidence>
<dbReference type="AlphaFoldDB" id="A0A7H0GMB5"/>
<organism evidence="6 7">
    <name type="scientific">Diaphorobacter aerolatus</name>
    <dbReference type="NCBI Taxonomy" id="1288495"/>
    <lineage>
        <taxon>Bacteria</taxon>
        <taxon>Pseudomonadati</taxon>
        <taxon>Pseudomonadota</taxon>
        <taxon>Betaproteobacteria</taxon>
        <taxon>Burkholderiales</taxon>
        <taxon>Comamonadaceae</taxon>
        <taxon>Diaphorobacter</taxon>
    </lineage>
</organism>
<keyword evidence="4" id="KW-0804">Transcription</keyword>
<dbReference type="InterPro" id="IPR036390">
    <property type="entry name" value="WH_DNA-bd_sf"/>
</dbReference>
<feature type="domain" description="HTH lysR-type" evidence="5">
    <location>
        <begin position="5"/>
        <end position="62"/>
    </location>
</feature>
<evidence type="ECO:0000256" key="4">
    <source>
        <dbReference type="ARBA" id="ARBA00023163"/>
    </source>
</evidence>
<protein>
    <submittedName>
        <fullName evidence="6">LysR family transcriptional regulator</fullName>
    </submittedName>
</protein>
<evidence type="ECO:0000256" key="2">
    <source>
        <dbReference type="ARBA" id="ARBA00023015"/>
    </source>
</evidence>
<dbReference type="Pfam" id="PF03466">
    <property type="entry name" value="LysR_substrate"/>
    <property type="match status" value="1"/>
</dbReference>
<dbReference type="Gene3D" id="3.40.190.10">
    <property type="entry name" value="Periplasmic binding protein-like II"/>
    <property type="match status" value="2"/>
</dbReference>
<reference evidence="6 7" key="1">
    <citation type="submission" date="2020-08" db="EMBL/GenBank/DDBJ databases">
        <title>Genome sequence of Diaphorobacter aerolatus KACC 16536T.</title>
        <authorList>
            <person name="Hyun D.-W."/>
            <person name="Bae J.-W."/>
        </authorList>
    </citation>
    <scope>NUCLEOTIDE SEQUENCE [LARGE SCALE GENOMIC DNA]</scope>
    <source>
        <strain evidence="6 7">KACC 16536</strain>
    </source>
</reference>
<dbReference type="GO" id="GO:0003700">
    <property type="term" value="F:DNA-binding transcription factor activity"/>
    <property type="evidence" value="ECO:0007669"/>
    <property type="project" value="InterPro"/>
</dbReference>
<accession>A0A7H0GMB5</accession>
<evidence type="ECO:0000256" key="3">
    <source>
        <dbReference type="ARBA" id="ARBA00023125"/>
    </source>
</evidence>
<dbReference type="PROSITE" id="PS50931">
    <property type="entry name" value="HTH_LYSR"/>
    <property type="match status" value="1"/>
</dbReference>
<dbReference type="GO" id="GO:0006351">
    <property type="term" value="P:DNA-templated transcription"/>
    <property type="evidence" value="ECO:0007669"/>
    <property type="project" value="TreeGrafter"/>
</dbReference>
<name>A0A7H0GMB5_9BURK</name>
<dbReference type="RefSeq" id="WP_187725021.1">
    <property type="nucleotide sequence ID" value="NZ_CP060783.1"/>
</dbReference>
<dbReference type="GO" id="GO:0043565">
    <property type="term" value="F:sequence-specific DNA binding"/>
    <property type="evidence" value="ECO:0007669"/>
    <property type="project" value="TreeGrafter"/>
</dbReference>
<dbReference type="PANTHER" id="PTHR30537:SF26">
    <property type="entry name" value="GLYCINE CLEAVAGE SYSTEM TRANSCRIPTIONAL ACTIVATOR"/>
    <property type="match status" value="1"/>
</dbReference>
<dbReference type="Gene3D" id="1.10.10.10">
    <property type="entry name" value="Winged helix-like DNA-binding domain superfamily/Winged helix DNA-binding domain"/>
    <property type="match status" value="1"/>
</dbReference>
<keyword evidence="7" id="KW-1185">Reference proteome</keyword>
<dbReference type="SUPFAM" id="SSF46785">
    <property type="entry name" value="Winged helix' DNA-binding domain"/>
    <property type="match status" value="1"/>
</dbReference>
<proteinExistence type="inferred from homology"/>
<dbReference type="SUPFAM" id="SSF53850">
    <property type="entry name" value="Periplasmic binding protein-like II"/>
    <property type="match status" value="1"/>
</dbReference>
<dbReference type="Proteomes" id="UP000516028">
    <property type="component" value="Chromosome"/>
</dbReference>
<evidence type="ECO:0000313" key="7">
    <source>
        <dbReference type="Proteomes" id="UP000516028"/>
    </source>
</evidence>
<dbReference type="Pfam" id="PF00126">
    <property type="entry name" value="HTH_1"/>
    <property type="match status" value="1"/>
</dbReference>
<evidence type="ECO:0000259" key="5">
    <source>
        <dbReference type="PROSITE" id="PS50931"/>
    </source>
</evidence>
<dbReference type="InterPro" id="IPR005119">
    <property type="entry name" value="LysR_subst-bd"/>
</dbReference>
<evidence type="ECO:0000256" key="1">
    <source>
        <dbReference type="ARBA" id="ARBA00009437"/>
    </source>
</evidence>
<comment type="similarity">
    <text evidence="1">Belongs to the LysR transcriptional regulatory family.</text>
</comment>
<dbReference type="PANTHER" id="PTHR30537">
    <property type="entry name" value="HTH-TYPE TRANSCRIPTIONAL REGULATOR"/>
    <property type="match status" value="1"/>
</dbReference>
<keyword evidence="2" id="KW-0805">Transcription regulation</keyword>
<dbReference type="InterPro" id="IPR058163">
    <property type="entry name" value="LysR-type_TF_proteobact-type"/>
</dbReference>
<sequence>MPTPLPLKSLHVFDAAMRHKSFMLAAQELHVTPGAVGQQIQKLEQWLGAPLFLRSVRQVQPTADAVNYWAAIQPALANIQQASDQLRLSQTNEVWLSMPPTLAAKWFAPRMAAFLTLHPEVSLHLGATTDLTNFDRDRADLAIRYFDGQDAQLQIDLLYSDEARLYCAPGYASRIRLKSPDDLLRATLLDTTILPYWDEWLGRFSNLDEAQIARLTRQHFDQSALAIESARHGQGVVLSSAVLTEAELRDGLLIEPFAMRLPVHKAYYLVHHKQALLRPAAQALKDWLIALAASERALSWAVTRAGKKKTAARKRR</sequence>
<dbReference type="InterPro" id="IPR036388">
    <property type="entry name" value="WH-like_DNA-bd_sf"/>
</dbReference>